<sequence>MTSQNARYFAAGAAWSLAFAYLVAEIVTAYAWKTTYSFRHRTISDLGVTDCKPELCSPLHPLMNATFVTLGVLTIFGAVLFSVAIPHGYRRRLIVSLAVLTGLSTAATGLVPSNYGIVPHMLAVLPGFIARHILLILVAIWMWQQHRLVAILAALCALSGLSGIILLVATPVHIGISERIVLYPLPVFMAFTGTAIMTATLVKVRSQRRALRHRDSD</sequence>
<proteinExistence type="predicted"/>
<feature type="transmembrane region" description="Helical" evidence="1">
    <location>
        <begin position="12"/>
        <end position="32"/>
    </location>
</feature>
<evidence type="ECO:0000256" key="1">
    <source>
        <dbReference type="SAM" id="Phobius"/>
    </source>
</evidence>
<keyword evidence="3" id="KW-1185">Reference proteome</keyword>
<dbReference type="RefSeq" id="WP_064441505.1">
    <property type="nucleotide sequence ID" value="NZ_BDDI01000014.1"/>
</dbReference>
<name>A0A839RQT4_9ACTN</name>
<gene>
    <name evidence="2" type="ORF">FHU29_003206</name>
</gene>
<organism evidence="2 3">
    <name type="scientific">Hoyosella altamirensis</name>
    <dbReference type="NCBI Taxonomy" id="616997"/>
    <lineage>
        <taxon>Bacteria</taxon>
        <taxon>Bacillati</taxon>
        <taxon>Actinomycetota</taxon>
        <taxon>Actinomycetes</taxon>
        <taxon>Mycobacteriales</taxon>
        <taxon>Hoyosellaceae</taxon>
        <taxon>Hoyosella</taxon>
    </lineage>
</organism>
<reference evidence="2 3" key="1">
    <citation type="submission" date="2020-08" db="EMBL/GenBank/DDBJ databases">
        <title>Sequencing the genomes of 1000 actinobacteria strains.</title>
        <authorList>
            <person name="Klenk H.-P."/>
        </authorList>
    </citation>
    <scope>NUCLEOTIDE SEQUENCE [LARGE SCALE GENOMIC DNA]</scope>
    <source>
        <strain evidence="2 3">DSM 45258</strain>
    </source>
</reference>
<evidence type="ECO:0000313" key="3">
    <source>
        <dbReference type="Proteomes" id="UP000567922"/>
    </source>
</evidence>
<feature type="transmembrane region" description="Helical" evidence="1">
    <location>
        <begin position="181"/>
        <end position="202"/>
    </location>
</feature>
<keyword evidence="1" id="KW-0472">Membrane</keyword>
<dbReference type="OrthoDB" id="5191116at2"/>
<keyword evidence="1" id="KW-0812">Transmembrane</keyword>
<feature type="transmembrane region" description="Helical" evidence="1">
    <location>
        <begin position="117"/>
        <end position="141"/>
    </location>
</feature>
<dbReference type="EMBL" id="JACHWS010000003">
    <property type="protein sequence ID" value="MBB3038737.1"/>
    <property type="molecule type" value="Genomic_DNA"/>
</dbReference>
<comment type="caution">
    <text evidence="2">The sequence shown here is derived from an EMBL/GenBank/DDBJ whole genome shotgun (WGS) entry which is preliminary data.</text>
</comment>
<evidence type="ECO:0000313" key="2">
    <source>
        <dbReference type="EMBL" id="MBB3038737.1"/>
    </source>
</evidence>
<feature type="transmembrane region" description="Helical" evidence="1">
    <location>
        <begin position="62"/>
        <end position="81"/>
    </location>
</feature>
<accession>A0A839RQT4</accession>
<dbReference type="AlphaFoldDB" id="A0A839RQT4"/>
<dbReference type="Proteomes" id="UP000567922">
    <property type="component" value="Unassembled WGS sequence"/>
</dbReference>
<feature type="transmembrane region" description="Helical" evidence="1">
    <location>
        <begin position="148"/>
        <end position="169"/>
    </location>
</feature>
<feature type="transmembrane region" description="Helical" evidence="1">
    <location>
        <begin position="93"/>
        <end position="111"/>
    </location>
</feature>
<protein>
    <submittedName>
        <fullName evidence="2">Putative membrane protein</fullName>
    </submittedName>
</protein>
<keyword evidence="1" id="KW-1133">Transmembrane helix</keyword>